<name>A0A6J4VLF4_9BACT</name>
<keyword evidence="7 8" id="KW-0472">Membrane</keyword>
<organism evidence="9">
    <name type="scientific">uncultured Thermomicrobiales bacterium</name>
    <dbReference type="NCBI Taxonomy" id="1645740"/>
    <lineage>
        <taxon>Bacteria</taxon>
        <taxon>Pseudomonadati</taxon>
        <taxon>Thermomicrobiota</taxon>
        <taxon>Thermomicrobia</taxon>
        <taxon>Thermomicrobiales</taxon>
        <taxon>environmental samples</taxon>
    </lineage>
</organism>
<keyword evidence="5 8" id="KW-0812">Transmembrane</keyword>
<evidence type="ECO:0000256" key="1">
    <source>
        <dbReference type="ARBA" id="ARBA00004651"/>
    </source>
</evidence>
<dbReference type="PANTHER" id="PTHR34702:SF1">
    <property type="entry name" value="NA(+)_H(+) ANTIPORTER SUBUNIT F"/>
    <property type="match status" value="1"/>
</dbReference>
<protein>
    <recommendedName>
        <fullName evidence="10">Na(+) H(+) antiporter subunit F</fullName>
    </recommendedName>
</protein>
<comment type="similarity">
    <text evidence="2">Belongs to the CPA3 antiporters (TC 2.A.63) subunit F family.</text>
</comment>
<evidence type="ECO:0000256" key="2">
    <source>
        <dbReference type="ARBA" id="ARBA00009212"/>
    </source>
</evidence>
<feature type="transmembrane region" description="Helical" evidence="8">
    <location>
        <begin position="32"/>
        <end position="52"/>
    </location>
</feature>
<dbReference type="AlphaFoldDB" id="A0A6J4VLF4"/>
<sequence>MHETVFAFAAVWMTVLLAVSVLYVIHARSAMVRILALDTLTLILIALLILYADANRAPYFLDAALALALLSFVASVAAARYHSEGRLFR</sequence>
<evidence type="ECO:0000313" key="9">
    <source>
        <dbReference type="EMBL" id="CAA9581769.1"/>
    </source>
</evidence>
<dbReference type="PANTHER" id="PTHR34702">
    <property type="entry name" value="NA(+)/H(+) ANTIPORTER SUBUNIT F1"/>
    <property type="match status" value="1"/>
</dbReference>
<evidence type="ECO:0000256" key="5">
    <source>
        <dbReference type="ARBA" id="ARBA00022692"/>
    </source>
</evidence>
<keyword evidence="4" id="KW-1003">Cell membrane</keyword>
<keyword evidence="6 8" id="KW-1133">Transmembrane helix</keyword>
<evidence type="ECO:0000256" key="6">
    <source>
        <dbReference type="ARBA" id="ARBA00022989"/>
    </source>
</evidence>
<dbReference type="EMBL" id="CADCWL010000228">
    <property type="protein sequence ID" value="CAA9581769.1"/>
    <property type="molecule type" value="Genomic_DNA"/>
</dbReference>
<feature type="transmembrane region" description="Helical" evidence="8">
    <location>
        <begin position="58"/>
        <end position="79"/>
    </location>
</feature>
<evidence type="ECO:0000256" key="8">
    <source>
        <dbReference type="SAM" id="Phobius"/>
    </source>
</evidence>
<reference evidence="9" key="1">
    <citation type="submission" date="2020-02" db="EMBL/GenBank/DDBJ databases">
        <authorList>
            <person name="Meier V. D."/>
        </authorList>
    </citation>
    <scope>NUCLEOTIDE SEQUENCE</scope>
    <source>
        <strain evidence="9">AVDCRST_MAG19</strain>
    </source>
</reference>
<dbReference type="InterPro" id="IPR007208">
    <property type="entry name" value="MrpF/PhaF-like"/>
</dbReference>
<comment type="subcellular location">
    <subcellularLocation>
        <location evidence="1">Cell membrane</location>
        <topology evidence="1">Multi-pass membrane protein</topology>
    </subcellularLocation>
</comment>
<keyword evidence="3" id="KW-0813">Transport</keyword>
<evidence type="ECO:0000256" key="7">
    <source>
        <dbReference type="ARBA" id="ARBA00023136"/>
    </source>
</evidence>
<evidence type="ECO:0008006" key="10">
    <source>
        <dbReference type="Google" id="ProtNLM"/>
    </source>
</evidence>
<evidence type="ECO:0000256" key="4">
    <source>
        <dbReference type="ARBA" id="ARBA00022475"/>
    </source>
</evidence>
<dbReference type="Pfam" id="PF04066">
    <property type="entry name" value="MrpF_PhaF"/>
    <property type="match status" value="1"/>
</dbReference>
<dbReference type="GO" id="GO:0005886">
    <property type="term" value="C:plasma membrane"/>
    <property type="evidence" value="ECO:0007669"/>
    <property type="project" value="UniProtKB-SubCell"/>
</dbReference>
<gene>
    <name evidence="9" type="ORF">AVDCRST_MAG19-4095</name>
</gene>
<dbReference type="GO" id="GO:0015385">
    <property type="term" value="F:sodium:proton antiporter activity"/>
    <property type="evidence" value="ECO:0007669"/>
    <property type="project" value="TreeGrafter"/>
</dbReference>
<accession>A0A6J4VLF4</accession>
<proteinExistence type="inferred from homology"/>
<evidence type="ECO:0000256" key="3">
    <source>
        <dbReference type="ARBA" id="ARBA00022448"/>
    </source>
</evidence>
<feature type="transmembrane region" description="Helical" evidence="8">
    <location>
        <begin position="6"/>
        <end position="25"/>
    </location>
</feature>